<dbReference type="InterPro" id="IPR011050">
    <property type="entry name" value="Pectin_lyase_fold/virulence"/>
</dbReference>
<name>A0ABM5V715_9BURK</name>
<organism evidence="2 3">
    <name type="scientific">Herbaspirillum hiltneri N3</name>
    <dbReference type="NCBI Taxonomy" id="1262470"/>
    <lineage>
        <taxon>Bacteria</taxon>
        <taxon>Pseudomonadati</taxon>
        <taxon>Pseudomonadota</taxon>
        <taxon>Betaproteobacteria</taxon>
        <taxon>Burkholderiales</taxon>
        <taxon>Oxalobacteraceae</taxon>
        <taxon>Herbaspirillum</taxon>
    </lineage>
</organism>
<dbReference type="InterPro" id="IPR008638">
    <property type="entry name" value="FhaB/CdiA-like_TPS"/>
</dbReference>
<dbReference type="SMART" id="SM00912">
    <property type="entry name" value="Haemagg_act"/>
    <property type="match status" value="1"/>
</dbReference>
<keyword evidence="3" id="KW-1185">Reference proteome</keyword>
<dbReference type="Proteomes" id="UP000063429">
    <property type="component" value="Chromosome"/>
</dbReference>
<feature type="domain" description="Filamentous haemagglutinin FhaB/tRNA nuclease CdiA-like TPS" evidence="1">
    <location>
        <begin position="28"/>
        <end position="129"/>
    </location>
</feature>
<proteinExistence type="predicted"/>
<dbReference type="NCBIfam" id="TIGR01901">
    <property type="entry name" value="adhes_NPXG"/>
    <property type="match status" value="1"/>
</dbReference>
<accession>A0ABM5V715</accession>
<dbReference type="Gene3D" id="2.160.20.10">
    <property type="entry name" value="Single-stranded right-handed beta-helix, Pectin lyase-like"/>
    <property type="match status" value="1"/>
</dbReference>
<gene>
    <name evidence="2" type="ORF">F506_17880</name>
</gene>
<evidence type="ECO:0000313" key="3">
    <source>
        <dbReference type="Proteomes" id="UP000063429"/>
    </source>
</evidence>
<reference evidence="3" key="1">
    <citation type="journal article" date="2015" name="Genome Announc.">
        <title>Complete Genome Sequence of Herbaspirillum hiltneri N3 (DSM 17495), Isolated from Surface-Sterilized Wheat Roots.</title>
        <authorList>
            <person name="Guizelini D."/>
            <person name="Saizaki P.M."/>
            <person name="Coimbra N.A."/>
            <person name="Weiss V.A."/>
            <person name="Faoro H."/>
            <person name="Sfeir M.Z."/>
            <person name="Baura V.A."/>
            <person name="Monteiro R.A."/>
            <person name="Chubatsu L.S."/>
            <person name="Souza E.M."/>
            <person name="Cruz L.M."/>
            <person name="Pedrosa F.O."/>
            <person name="Raittz R.T."/>
            <person name="Marchaukoski J.N."/>
            <person name="Steffens M.B."/>
        </authorList>
    </citation>
    <scope>NUCLEOTIDE SEQUENCE [LARGE SCALE GENOMIC DNA]</scope>
    <source>
        <strain evidence="3">N3</strain>
    </source>
</reference>
<dbReference type="Pfam" id="PF05860">
    <property type="entry name" value="TPS"/>
    <property type="match status" value="1"/>
</dbReference>
<dbReference type="RefSeq" id="WP_083458310.1">
    <property type="nucleotide sequence ID" value="NZ_CP011409.1"/>
</dbReference>
<dbReference type="EMBL" id="CP011409">
    <property type="protein sequence ID" value="AKZ65477.1"/>
    <property type="molecule type" value="Genomic_DNA"/>
</dbReference>
<sequence length="857" mass="86190">MGATLLQTSIAHAAGIVVDGGTATSVSTSGARQTVNIAPAAFGVSHNTYTEFNVGPGGAILNNVGVNARNIVNQVTSTNPSLIQGDITVLGSRANVIIANPNGITVNGGSFVNTGNVALTTGQVSFNDITLSPGNVQRNIILNTSQGQIVIGPNGLSGAMLDLELIAKQITVNGAVLNTVGNSAARIRTVAGASHSEIDGSVSPTDLISTWIGHTATGTSNPGATALDITALGSLTAGRVELVVTEQGAGVRHAGAIYANVGDFTIAGNGDLHVDGGRIQAVNDIVVANASVDSQSNNGVAASLQAGRTIDISAAQVALTDANLSAGQRAVDAGGNVIVTQRGNILIGTDGVAGLHDLTFSRTTFDATGGIGLYNDGQQVLINSSQLSAEQDVIVKSRNIALSAGTPSSLGSSASLTSKTGSVTATATNSVTLSGSSVNGATGVVVNANSFTANAIRSSDGKQSVKSATLSLTGDVLITSAGTTTLTATDVFAAQNVILQNTGFSASNDGELNSSVVASNGGLLVNSSGDIRNIGSLLQGQVRIAGNAASTGAVTLAALGSVFNQSPSESVLGAIFGVNDDVVVRAAGNITNRNARMISNNRLSLTAGGNVVNVIDKTPGANGEQGAAYANSSSQWLFFTRRNTGFDVDYGVVTMPSQLAYLVGETGIDVQAANFTNQGGIGLVNNGNMNIAVTGAFHNEALFDGSAHYQRSCMIFCSASASSTITSHGGTLTASGNISITAGTEAANIGGDVLALGNLTVTAPRIYAQGVVGYRAYSQSGMKTWFGSSWARLYATDTGGSWLAGSKLTLNGQGVIDGGSFAGMTEIVATNGILTLRAPRRDPVSIENHLGVGSGLW</sequence>
<evidence type="ECO:0000313" key="2">
    <source>
        <dbReference type="EMBL" id="AKZ65477.1"/>
    </source>
</evidence>
<evidence type="ECO:0000259" key="1">
    <source>
        <dbReference type="SMART" id="SM00912"/>
    </source>
</evidence>
<dbReference type="SUPFAM" id="SSF51126">
    <property type="entry name" value="Pectin lyase-like"/>
    <property type="match status" value="1"/>
</dbReference>
<dbReference type="InterPro" id="IPR012334">
    <property type="entry name" value="Pectin_lyas_fold"/>
</dbReference>
<protein>
    <recommendedName>
        <fullName evidence="1">Filamentous haemagglutinin FhaB/tRNA nuclease CdiA-like TPS domain-containing protein</fullName>
    </recommendedName>
</protein>